<name>A0ABS3HGF8_9ENTE</name>
<evidence type="ECO:0000313" key="3">
    <source>
        <dbReference type="Proteomes" id="UP000664495"/>
    </source>
</evidence>
<evidence type="ECO:0000313" key="2">
    <source>
        <dbReference type="EMBL" id="MBO0452348.1"/>
    </source>
</evidence>
<reference evidence="2 3" key="1">
    <citation type="submission" date="2021-03" db="EMBL/GenBank/DDBJ databases">
        <title>Enterococcal diversity collection.</title>
        <authorList>
            <person name="Gilmore M.S."/>
            <person name="Schwartzman J."/>
            <person name="Van Tyne D."/>
            <person name="Martin M."/>
            <person name="Earl A.M."/>
            <person name="Manson A.L."/>
            <person name="Straub T."/>
            <person name="Salamzade R."/>
            <person name="Saavedra J."/>
            <person name="Lebreton F."/>
            <person name="Prichula J."/>
            <person name="Schaufler K."/>
            <person name="Gaca A."/>
            <person name="Sgardioli B."/>
            <person name="Wagenaar J."/>
            <person name="Strong T."/>
        </authorList>
    </citation>
    <scope>NUCLEOTIDE SEQUENCE [LARGE SCALE GENOMIC DNA]</scope>
    <source>
        <strain evidence="2 3">MJM16</strain>
    </source>
</reference>
<feature type="transmembrane region" description="Helical" evidence="1">
    <location>
        <begin position="110"/>
        <end position="129"/>
    </location>
</feature>
<feature type="transmembrane region" description="Helical" evidence="1">
    <location>
        <begin position="42"/>
        <end position="64"/>
    </location>
</feature>
<protein>
    <recommendedName>
        <fullName evidence="4">FtsX-like permease family protein</fullName>
    </recommendedName>
</protein>
<keyword evidence="1" id="KW-0812">Transmembrane</keyword>
<organism evidence="2 3">
    <name type="scientific">Candidatus Enterococcus murrayae</name>
    <dbReference type="NCBI Taxonomy" id="2815321"/>
    <lineage>
        <taxon>Bacteria</taxon>
        <taxon>Bacillati</taxon>
        <taxon>Bacillota</taxon>
        <taxon>Bacilli</taxon>
        <taxon>Lactobacillales</taxon>
        <taxon>Enterococcaceae</taxon>
        <taxon>Enterococcus</taxon>
    </lineage>
</organism>
<keyword evidence="1" id="KW-1133">Transmembrane helix</keyword>
<proteinExistence type="predicted"/>
<keyword evidence="1" id="KW-0472">Membrane</keyword>
<gene>
    <name evidence="2" type="ORF">JZO85_08710</name>
</gene>
<feature type="transmembrane region" description="Helical" evidence="1">
    <location>
        <begin position="6"/>
        <end position="22"/>
    </location>
</feature>
<evidence type="ECO:0000256" key="1">
    <source>
        <dbReference type="SAM" id="Phobius"/>
    </source>
</evidence>
<comment type="caution">
    <text evidence="2">The sequence shown here is derived from an EMBL/GenBank/DDBJ whole genome shotgun (WGS) entry which is preliminary data.</text>
</comment>
<accession>A0ABS3HGF8</accession>
<sequence>MFNGLIVALILGVVLIAAVYQYHIKQRKDFYTLHLMGLDRRVLSFSSSLEYLVIVIVIGLSAFFTSQQLSRWITGEWLLKLQKNLAQQEPFVDWLLPHFEQNAWVSWQNYAGAFFLGVGLLIMLLLVNFRITQIIRDPLQEVARR</sequence>
<evidence type="ECO:0008006" key="4">
    <source>
        <dbReference type="Google" id="ProtNLM"/>
    </source>
</evidence>
<dbReference type="EMBL" id="JAFLVR010000020">
    <property type="protein sequence ID" value="MBO0452348.1"/>
    <property type="molecule type" value="Genomic_DNA"/>
</dbReference>
<keyword evidence="3" id="KW-1185">Reference proteome</keyword>
<dbReference type="Proteomes" id="UP000664495">
    <property type="component" value="Unassembled WGS sequence"/>
</dbReference>